<proteinExistence type="predicted"/>
<dbReference type="EMBL" id="FNPB01000001">
    <property type="protein sequence ID" value="SDX66361.1"/>
    <property type="molecule type" value="Genomic_DNA"/>
</dbReference>
<gene>
    <name evidence="1" type="ORF">SAMN04487946_101604</name>
</gene>
<protein>
    <submittedName>
        <fullName evidence="1">Uncharacterized protein</fullName>
    </submittedName>
</protein>
<dbReference type="Proteomes" id="UP000199170">
    <property type="component" value="Unassembled WGS sequence"/>
</dbReference>
<keyword evidence="2" id="KW-1185">Reference proteome</keyword>
<sequence length="81" mass="9296">MCCVKTVKIPVSGHEMYQRLGKDETPGSNPGLGFFRWFHSRESSVEVKRIRCERTLGRDDSGTEWCGIRDPKQERAPDRLA</sequence>
<organism evidence="1 2">
    <name type="scientific">Halobellus clavatus</name>
    <dbReference type="NCBI Taxonomy" id="660517"/>
    <lineage>
        <taxon>Archaea</taxon>
        <taxon>Methanobacteriati</taxon>
        <taxon>Methanobacteriota</taxon>
        <taxon>Stenosarchaea group</taxon>
        <taxon>Halobacteria</taxon>
        <taxon>Halobacteriales</taxon>
        <taxon>Haloferacaceae</taxon>
        <taxon>Halobellus</taxon>
    </lineage>
</organism>
<dbReference type="AlphaFoldDB" id="A0A1H3DIZ6"/>
<reference evidence="2" key="1">
    <citation type="submission" date="2016-10" db="EMBL/GenBank/DDBJ databases">
        <authorList>
            <person name="Varghese N."/>
            <person name="Submissions S."/>
        </authorList>
    </citation>
    <scope>NUCLEOTIDE SEQUENCE [LARGE SCALE GENOMIC DNA]</scope>
    <source>
        <strain evidence="2">CGMCC 1.10118</strain>
    </source>
</reference>
<name>A0A1H3DIZ6_9EURY</name>
<dbReference type="STRING" id="660517.SAMN04487946_101604"/>
<accession>A0A1H3DIZ6</accession>
<evidence type="ECO:0000313" key="1">
    <source>
        <dbReference type="EMBL" id="SDX66361.1"/>
    </source>
</evidence>
<evidence type="ECO:0000313" key="2">
    <source>
        <dbReference type="Proteomes" id="UP000199170"/>
    </source>
</evidence>